<protein>
    <submittedName>
        <fullName evidence="1">Helix-turn-helix domain-containing protein</fullName>
    </submittedName>
</protein>
<dbReference type="RefSeq" id="WP_286593669.1">
    <property type="nucleotide sequence ID" value="NZ_JACANB010000003.1"/>
</dbReference>
<dbReference type="EMBL" id="JACANB010000003">
    <property type="protein sequence ID" value="MDM1696300.1"/>
    <property type="molecule type" value="Genomic_DNA"/>
</dbReference>
<gene>
    <name evidence="1" type="ORF">HX099_06440</name>
</gene>
<evidence type="ECO:0000313" key="1">
    <source>
        <dbReference type="EMBL" id="MDM1696300.1"/>
    </source>
</evidence>
<reference evidence="1" key="2">
    <citation type="journal article" date="2022" name="Sci. Total Environ.">
        <title>Prevalence, transmission, and molecular epidemiology of tet(X)-positive bacteria among humans, animals, and environmental niches in China: An epidemiological, and genomic-based study.</title>
        <authorList>
            <person name="Dong N."/>
            <person name="Zeng Y."/>
            <person name="Cai C."/>
            <person name="Sun C."/>
            <person name="Lu J."/>
            <person name="Liu C."/>
            <person name="Zhou H."/>
            <person name="Sun Q."/>
            <person name="Shu L."/>
            <person name="Wang H."/>
            <person name="Wang Y."/>
            <person name="Wang S."/>
            <person name="Wu C."/>
            <person name="Chan E.W."/>
            <person name="Chen G."/>
            <person name="Shen Z."/>
            <person name="Chen S."/>
            <person name="Zhang R."/>
        </authorList>
    </citation>
    <scope>NUCLEOTIDE SEQUENCE</scope>
    <source>
        <strain evidence="1">DF46-2-2</strain>
    </source>
</reference>
<name>A0AAW7DQ60_9GAMM</name>
<organism evidence="1 2">
    <name type="scientific">Thiopseudomonas alkaliphila</name>
    <dbReference type="NCBI Taxonomy" id="1697053"/>
    <lineage>
        <taxon>Bacteria</taxon>
        <taxon>Pseudomonadati</taxon>
        <taxon>Pseudomonadota</taxon>
        <taxon>Gammaproteobacteria</taxon>
        <taxon>Pseudomonadales</taxon>
        <taxon>Pseudomonadaceae</taxon>
        <taxon>Thiopseudomonas</taxon>
    </lineage>
</organism>
<accession>A0AAW7DQ60</accession>
<proteinExistence type="predicted"/>
<sequence length="69" mass="8190">MDLELDHKTLLVAPPVMPWREFADWIRMDAETVRNWVQRGYLPTTKIGRYRMINVAQFVQSLLEEEGEV</sequence>
<dbReference type="AlphaFoldDB" id="A0AAW7DQ60"/>
<reference evidence="1" key="1">
    <citation type="submission" date="2020-06" db="EMBL/GenBank/DDBJ databases">
        <authorList>
            <person name="Dong N."/>
        </authorList>
    </citation>
    <scope>NUCLEOTIDE SEQUENCE</scope>
    <source>
        <strain evidence="1">DF46-2-2</strain>
    </source>
</reference>
<evidence type="ECO:0000313" key="2">
    <source>
        <dbReference type="Proteomes" id="UP001173465"/>
    </source>
</evidence>
<dbReference type="Proteomes" id="UP001173465">
    <property type="component" value="Unassembled WGS sequence"/>
</dbReference>
<dbReference type="SUPFAM" id="SSF46955">
    <property type="entry name" value="Putative DNA-binding domain"/>
    <property type="match status" value="1"/>
</dbReference>
<comment type="caution">
    <text evidence="1">The sequence shown here is derived from an EMBL/GenBank/DDBJ whole genome shotgun (WGS) entry which is preliminary data.</text>
</comment>
<dbReference type="InterPro" id="IPR009061">
    <property type="entry name" value="DNA-bd_dom_put_sf"/>
</dbReference>